<evidence type="ECO:0000313" key="2">
    <source>
        <dbReference type="Proteomes" id="UP001201262"/>
    </source>
</evidence>
<feature type="non-terminal residue" evidence="1">
    <location>
        <position position="1"/>
    </location>
</feature>
<evidence type="ECO:0000313" key="1">
    <source>
        <dbReference type="EMBL" id="KAH8701602.1"/>
    </source>
</evidence>
<protein>
    <submittedName>
        <fullName evidence="1">Uncharacterized protein</fullName>
    </submittedName>
</protein>
<comment type="caution">
    <text evidence="1">The sequence shown here is derived from an EMBL/GenBank/DDBJ whole genome shotgun (WGS) entry which is preliminary data.</text>
</comment>
<accession>A0AAD4Q3C6</accession>
<dbReference type="EMBL" id="JAJTJA010000003">
    <property type="protein sequence ID" value="KAH8701602.1"/>
    <property type="molecule type" value="Genomic_DNA"/>
</dbReference>
<dbReference type="Proteomes" id="UP001201262">
    <property type="component" value="Unassembled WGS sequence"/>
</dbReference>
<proteinExistence type="predicted"/>
<dbReference type="RefSeq" id="XP_046074978.1">
    <property type="nucleotide sequence ID" value="XM_046210110.1"/>
</dbReference>
<reference evidence="1" key="1">
    <citation type="submission" date="2021-12" db="EMBL/GenBank/DDBJ databases">
        <title>Convergent genome expansion in fungi linked to evolution of root-endophyte symbiosis.</title>
        <authorList>
            <consortium name="DOE Joint Genome Institute"/>
            <person name="Ke Y.-H."/>
            <person name="Bonito G."/>
            <person name="Liao H.-L."/>
            <person name="Looney B."/>
            <person name="Rojas-Flechas A."/>
            <person name="Nash J."/>
            <person name="Hameed K."/>
            <person name="Schadt C."/>
            <person name="Martin F."/>
            <person name="Crous P.W."/>
            <person name="Miettinen O."/>
            <person name="Magnuson J.K."/>
            <person name="Labbe J."/>
            <person name="Jacobson D."/>
            <person name="Doktycz M.J."/>
            <person name="Veneault-Fourrey C."/>
            <person name="Kuo A."/>
            <person name="Mondo S."/>
            <person name="Calhoun S."/>
            <person name="Riley R."/>
            <person name="Ohm R."/>
            <person name="LaButti K."/>
            <person name="Andreopoulos B."/>
            <person name="Pangilinan J."/>
            <person name="Nolan M."/>
            <person name="Tritt A."/>
            <person name="Clum A."/>
            <person name="Lipzen A."/>
            <person name="Daum C."/>
            <person name="Barry K."/>
            <person name="Grigoriev I.V."/>
            <person name="Vilgalys R."/>
        </authorList>
    </citation>
    <scope>NUCLEOTIDE SEQUENCE</scope>
    <source>
        <strain evidence="1">PMI_201</strain>
    </source>
</reference>
<keyword evidence="2" id="KW-1185">Reference proteome</keyword>
<gene>
    <name evidence="1" type="ORF">BGW36DRAFT_264485</name>
</gene>
<sequence>TSDTRSDFEIVYDMSRSSESSAIQQLATVLCRDDVAGMKCRLERNMEEFNEIIVATKAQVKKLKDMERAWPSNLPDDSNEYYAKLLAGNDKKLNESIKYLEELKEGYEVVRRNVEKMRGLKGDRKKLLREQN</sequence>
<name>A0AAD4Q3C6_9EURO</name>
<dbReference type="AlphaFoldDB" id="A0AAD4Q3C6"/>
<organism evidence="1 2">
    <name type="scientific">Talaromyces proteolyticus</name>
    <dbReference type="NCBI Taxonomy" id="1131652"/>
    <lineage>
        <taxon>Eukaryota</taxon>
        <taxon>Fungi</taxon>
        <taxon>Dikarya</taxon>
        <taxon>Ascomycota</taxon>
        <taxon>Pezizomycotina</taxon>
        <taxon>Eurotiomycetes</taxon>
        <taxon>Eurotiomycetidae</taxon>
        <taxon>Eurotiales</taxon>
        <taxon>Trichocomaceae</taxon>
        <taxon>Talaromyces</taxon>
        <taxon>Talaromyces sect. Bacilispori</taxon>
    </lineage>
</organism>
<feature type="non-terminal residue" evidence="1">
    <location>
        <position position="132"/>
    </location>
</feature>
<dbReference type="GeneID" id="70240397"/>